<dbReference type="EMBL" id="WIXE01007861">
    <property type="protein sequence ID" value="KAK5980061.1"/>
    <property type="molecule type" value="Genomic_DNA"/>
</dbReference>
<keyword evidence="2" id="KW-1185">Reference proteome</keyword>
<organism evidence="1 2">
    <name type="scientific">Trichostrongylus colubriformis</name>
    <name type="common">Black scour worm</name>
    <dbReference type="NCBI Taxonomy" id="6319"/>
    <lineage>
        <taxon>Eukaryota</taxon>
        <taxon>Metazoa</taxon>
        <taxon>Ecdysozoa</taxon>
        <taxon>Nematoda</taxon>
        <taxon>Chromadorea</taxon>
        <taxon>Rhabditida</taxon>
        <taxon>Rhabditina</taxon>
        <taxon>Rhabditomorpha</taxon>
        <taxon>Strongyloidea</taxon>
        <taxon>Trichostrongylidae</taxon>
        <taxon>Trichostrongylus</taxon>
    </lineage>
</organism>
<evidence type="ECO:0000313" key="2">
    <source>
        <dbReference type="Proteomes" id="UP001331761"/>
    </source>
</evidence>
<evidence type="ECO:0000313" key="1">
    <source>
        <dbReference type="EMBL" id="KAK5980061.1"/>
    </source>
</evidence>
<comment type="caution">
    <text evidence="1">The sequence shown here is derived from an EMBL/GenBank/DDBJ whole genome shotgun (WGS) entry which is preliminary data.</text>
</comment>
<protein>
    <submittedName>
        <fullName evidence="1">Uncharacterized protein</fullName>
    </submittedName>
</protein>
<name>A0AAN8FHN0_TRICO</name>
<proteinExistence type="predicted"/>
<sequence length="54" mass="5987">MDTSAPLQSPRINSGINRARVASTNLRIPITGPSVSFSLLQLFYGFFCELLTER</sequence>
<dbReference type="AlphaFoldDB" id="A0AAN8FHN0"/>
<gene>
    <name evidence="1" type="ORF">GCK32_000162</name>
</gene>
<reference evidence="1 2" key="1">
    <citation type="submission" date="2019-10" db="EMBL/GenBank/DDBJ databases">
        <title>Assembly and Annotation for the nematode Trichostrongylus colubriformis.</title>
        <authorList>
            <person name="Martin J."/>
        </authorList>
    </citation>
    <scope>NUCLEOTIDE SEQUENCE [LARGE SCALE GENOMIC DNA]</scope>
    <source>
        <strain evidence="1">G859</strain>
        <tissue evidence="1">Whole worm</tissue>
    </source>
</reference>
<dbReference type="Proteomes" id="UP001331761">
    <property type="component" value="Unassembled WGS sequence"/>
</dbReference>
<accession>A0AAN8FHN0</accession>